<feature type="transmembrane region" description="Helical" evidence="2">
    <location>
        <begin position="250"/>
        <end position="270"/>
    </location>
</feature>
<evidence type="ECO:0008006" key="5">
    <source>
        <dbReference type="Google" id="ProtNLM"/>
    </source>
</evidence>
<dbReference type="EMBL" id="BLKM01000110">
    <property type="protein sequence ID" value="GFG29055.1"/>
    <property type="molecule type" value="Genomic_DNA"/>
</dbReference>
<keyword evidence="2" id="KW-0472">Membrane</keyword>
<accession>A0A6L2PEU0</accession>
<comment type="caution">
    <text evidence="3">The sequence shown here is derived from an EMBL/GenBank/DDBJ whole genome shotgun (WGS) entry which is preliminary data.</text>
</comment>
<feature type="compositionally biased region" description="Polar residues" evidence="1">
    <location>
        <begin position="118"/>
        <end position="134"/>
    </location>
</feature>
<keyword evidence="4" id="KW-1185">Reference proteome</keyword>
<feature type="compositionally biased region" description="Polar residues" evidence="1">
    <location>
        <begin position="1"/>
        <end position="21"/>
    </location>
</feature>
<gene>
    <name evidence="3" type="ORF">Cfor_02085</name>
</gene>
<dbReference type="FunCoup" id="A0A6L2PEU0">
    <property type="interactions" value="8"/>
</dbReference>
<organism evidence="3 4">
    <name type="scientific">Coptotermes formosanus</name>
    <name type="common">Formosan subterranean termite</name>
    <dbReference type="NCBI Taxonomy" id="36987"/>
    <lineage>
        <taxon>Eukaryota</taxon>
        <taxon>Metazoa</taxon>
        <taxon>Ecdysozoa</taxon>
        <taxon>Arthropoda</taxon>
        <taxon>Hexapoda</taxon>
        <taxon>Insecta</taxon>
        <taxon>Pterygota</taxon>
        <taxon>Neoptera</taxon>
        <taxon>Polyneoptera</taxon>
        <taxon>Dictyoptera</taxon>
        <taxon>Blattodea</taxon>
        <taxon>Blattoidea</taxon>
        <taxon>Termitoidae</taxon>
        <taxon>Rhinotermitidae</taxon>
        <taxon>Coptotermes</taxon>
    </lineage>
</organism>
<dbReference type="InParanoid" id="A0A6L2PEU0"/>
<sequence length="437" mass="49183">MNSNTVAEDSVKSDGSQSSNWVRFEEDDGGKRISQNKEASTNQAQPIAAVILKADEYSGAVINPETVHINVNRNVSRSASPEKIDVSANKATAVTSTSRQEYSGAVINTEAVHHNLDRSSLSRSVGEDQQQSEPIPSPAAPTRPKDTRIGMRNVDLRDTNNGRPALNTRISTLGNPVIRQGFANGDIVVTLLPVNTRWPWITPAQFRPELVPEELMAQGLTLTVEDYVHVMEILTNDVRFNIYNICYKRILVAWIFTAFVVLLGLLFSGVTGLTLFGLGVMWLVLNAAAIFLCMWIKIKLNHNLERCMAQVNRHLLRHKIILGLDDRGKLSCHKVNLCFIYFDTMECIKKLQEVIEREEREGRSVNREETSEERRQWQQFQERMDIEDRDIIIQGSNTTRLSRKQAGIVRACSTFTALISGHRIILVRFANVSMKPA</sequence>
<dbReference type="Pfam" id="PF14800">
    <property type="entry name" value="DUF4481"/>
    <property type="match status" value="1"/>
</dbReference>
<keyword evidence="2" id="KW-0812">Transmembrane</keyword>
<dbReference type="OrthoDB" id="8250049at2759"/>
<evidence type="ECO:0000313" key="3">
    <source>
        <dbReference type="EMBL" id="GFG29055.1"/>
    </source>
</evidence>
<dbReference type="PANTHER" id="PTHR31193:SF1">
    <property type="entry name" value="TRANSMEMBRANE PROTEIN 268"/>
    <property type="match status" value="1"/>
</dbReference>
<reference evidence="4" key="1">
    <citation type="submission" date="2020-01" db="EMBL/GenBank/DDBJ databases">
        <title>Draft genome sequence of the Termite Coptotermes fromosanus.</title>
        <authorList>
            <person name="Itakura S."/>
            <person name="Yosikawa Y."/>
            <person name="Umezawa K."/>
        </authorList>
    </citation>
    <scope>NUCLEOTIDE SEQUENCE [LARGE SCALE GENOMIC DNA]</scope>
</reference>
<protein>
    <recommendedName>
        <fullName evidence="5">Transmembrane protein 268</fullName>
    </recommendedName>
</protein>
<evidence type="ECO:0000256" key="2">
    <source>
        <dbReference type="SAM" id="Phobius"/>
    </source>
</evidence>
<name>A0A6L2PEU0_COPFO</name>
<dbReference type="Proteomes" id="UP000502823">
    <property type="component" value="Unassembled WGS sequence"/>
</dbReference>
<evidence type="ECO:0000256" key="1">
    <source>
        <dbReference type="SAM" id="MobiDB-lite"/>
    </source>
</evidence>
<dbReference type="PANTHER" id="PTHR31193">
    <property type="entry name" value="TRANSMEMBRANE PROTEIN C9ORF91"/>
    <property type="match status" value="1"/>
</dbReference>
<feature type="transmembrane region" description="Helical" evidence="2">
    <location>
        <begin position="276"/>
        <end position="296"/>
    </location>
</feature>
<evidence type="ECO:0000313" key="4">
    <source>
        <dbReference type="Proteomes" id="UP000502823"/>
    </source>
</evidence>
<feature type="region of interest" description="Disordered" evidence="1">
    <location>
        <begin position="114"/>
        <end position="150"/>
    </location>
</feature>
<feature type="region of interest" description="Disordered" evidence="1">
    <location>
        <begin position="1"/>
        <end position="42"/>
    </location>
</feature>
<keyword evidence="2" id="KW-1133">Transmembrane helix</keyword>
<proteinExistence type="predicted"/>
<dbReference type="AlphaFoldDB" id="A0A6L2PEU0"/>
<dbReference type="InterPro" id="IPR028054">
    <property type="entry name" value="DUF4481"/>
</dbReference>